<dbReference type="PANTHER" id="PTHR36305:SF1">
    <property type="entry name" value="PHOSPHATIDYLGLYCEROPHOSPHATASE A"/>
    <property type="match status" value="1"/>
</dbReference>
<dbReference type="InterPro" id="IPR007686">
    <property type="entry name" value="YutG/PgpA"/>
</dbReference>
<keyword evidence="1" id="KW-0472">Membrane</keyword>
<dbReference type="Proteomes" id="UP000249645">
    <property type="component" value="Unassembled WGS sequence"/>
</dbReference>
<feature type="transmembrane region" description="Helical" evidence="1">
    <location>
        <begin position="12"/>
        <end position="32"/>
    </location>
</feature>
<comment type="caution">
    <text evidence="3">The sequence shown here is derived from an EMBL/GenBank/DDBJ whole genome shotgun (WGS) entry which is preliminary data.</text>
</comment>
<dbReference type="CDD" id="cd06971">
    <property type="entry name" value="PgpA"/>
    <property type="match status" value="1"/>
</dbReference>
<dbReference type="PIRSF" id="PIRSF006162">
    <property type="entry name" value="PgpA"/>
    <property type="match status" value="1"/>
</dbReference>
<dbReference type="EMBL" id="QFOI01000075">
    <property type="protein sequence ID" value="PZP50250.1"/>
    <property type="molecule type" value="Genomic_DNA"/>
</dbReference>
<gene>
    <name evidence="3" type="ORF">DI598_05975</name>
</gene>
<dbReference type="InterPro" id="IPR026037">
    <property type="entry name" value="PgpA"/>
</dbReference>
<feature type="transmembrane region" description="Helical" evidence="1">
    <location>
        <begin position="39"/>
        <end position="56"/>
    </location>
</feature>
<evidence type="ECO:0000259" key="2">
    <source>
        <dbReference type="Pfam" id="PF04608"/>
    </source>
</evidence>
<organism evidence="3 4">
    <name type="scientific">Pseudopedobacter saltans</name>
    <dbReference type="NCBI Taxonomy" id="151895"/>
    <lineage>
        <taxon>Bacteria</taxon>
        <taxon>Pseudomonadati</taxon>
        <taxon>Bacteroidota</taxon>
        <taxon>Sphingobacteriia</taxon>
        <taxon>Sphingobacteriales</taxon>
        <taxon>Sphingobacteriaceae</taxon>
        <taxon>Pseudopedobacter</taxon>
    </lineage>
</organism>
<sequence length="148" mass="16258">MIKIIASIGGIGYIKGGGTIAAAVWSILWYVLQLHNGNITFQISSFILITILGIWTGNLVEKDWGKDSSKVVIDEVAGVGLALIGCPIKWYYVLIGLALFRFFDIVKPLGIRRMESFPKGWGVMADDLLAGLYSLIVLQILITLNFLN</sequence>
<dbReference type="GO" id="GO:0008962">
    <property type="term" value="F:phosphatidylglycerophosphatase activity"/>
    <property type="evidence" value="ECO:0007669"/>
    <property type="project" value="InterPro"/>
</dbReference>
<name>A0A2W5F982_9SPHI</name>
<dbReference type="Pfam" id="PF04608">
    <property type="entry name" value="PgpA"/>
    <property type="match status" value="1"/>
</dbReference>
<evidence type="ECO:0000256" key="1">
    <source>
        <dbReference type="SAM" id="Phobius"/>
    </source>
</evidence>
<dbReference type="AlphaFoldDB" id="A0A2W5F982"/>
<protein>
    <submittedName>
        <fullName evidence="3">Phosphatidylglycerophosphatase A</fullName>
    </submittedName>
</protein>
<dbReference type="GO" id="GO:0006629">
    <property type="term" value="P:lipid metabolic process"/>
    <property type="evidence" value="ECO:0007669"/>
    <property type="project" value="InterPro"/>
</dbReference>
<feature type="transmembrane region" description="Helical" evidence="1">
    <location>
        <begin position="121"/>
        <end position="142"/>
    </location>
</feature>
<feature type="transmembrane region" description="Helical" evidence="1">
    <location>
        <begin position="76"/>
        <end position="100"/>
    </location>
</feature>
<dbReference type="SUPFAM" id="SSF101307">
    <property type="entry name" value="YutG-like"/>
    <property type="match status" value="1"/>
</dbReference>
<evidence type="ECO:0000313" key="4">
    <source>
        <dbReference type="Proteomes" id="UP000249645"/>
    </source>
</evidence>
<proteinExistence type="predicted"/>
<keyword evidence="1" id="KW-0812">Transmembrane</keyword>
<evidence type="ECO:0000313" key="3">
    <source>
        <dbReference type="EMBL" id="PZP50250.1"/>
    </source>
</evidence>
<reference evidence="3 4" key="1">
    <citation type="submission" date="2017-11" db="EMBL/GenBank/DDBJ databases">
        <title>Infants hospitalized years apart are colonized by the same room-sourced microbial strains.</title>
        <authorList>
            <person name="Brooks B."/>
            <person name="Olm M.R."/>
            <person name="Firek B.A."/>
            <person name="Baker R."/>
            <person name="Thomas B.C."/>
            <person name="Morowitz M.J."/>
            <person name="Banfield J.F."/>
        </authorList>
    </citation>
    <scope>NUCLEOTIDE SEQUENCE [LARGE SCALE GENOMIC DNA]</scope>
    <source>
        <strain evidence="3">S2_009_000_R2_76</strain>
    </source>
</reference>
<accession>A0A2W5F982</accession>
<feature type="domain" description="YutG/PgpA" evidence="2">
    <location>
        <begin position="4"/>
        <end position="141"/>
    </location>
</feature>
<keyword evidence="1" id="KW-1133">Transmembrane helix</keyword>
<dbReference type="InterPro" id="IPR036681">
    <property type="entry name" value="PgpA-like_sf"/>
</dbReference>
<dbReference type="PANTHER" id="PTHR36305">
    <property type="entry name" value="PHOSPHATIDYLGLYCEROPHOSPHATASE A"/>
    <property type="match status" value="1"/>
</dbReference>